<dbReference type="Proteomes" id="UP000738325">
    <property type="component" value="Unassembled WGS sequence"/>
</dbReference>
<protein>
    <submittedName>
        <fullName evidence="1">Uncharacterized protein</fullName>
    </submittedName>
</protein>
<evidence type="ECO:0000313" key="2">
    <source>
        <dbReference type="Proteomes" id="UP000738325"/>
    </source>
</evidence>
<organism evidence="1 2">
    <name type="scientific">Dissophora globulifera</name>
    <dbReference type="NCBI Taxonomy" id="979702"/>
    <lineage>
        <taxon>Eukaryota</taxon>
        <taxon>Fungi</taxon>
        <taxon>Fungi incertae sedis</taxon>
        <taxon>Mucoromycota</taxon>
        <taxon>Mortierellomycotina</taxon>
        <taxon>Mortierellomycetes</taxon>
        <taxon>Mortierellales</taxon>
        <taxon>Mortierellaceae</taxon>
        <taxon>Dissophora</taxon>
    </lineage>
</organism>
<dbReference type="Gene3D" id="3.40.50.300">
    <property type="entry name" value="P-loop containing nucleotide triphosphate hydrolases"/>
    <property type="match status" value="1"/>
</dbReference>
<dbReference type="InterPro" id="IPR027417">
    <property type="entry name" value="P-loop_NTPase"/>
</dbReference>
<dbReference type="EMBL" id="JAAAIP010000052">
    <property type="protein sequence ID" value="KAG0327592.1"/>
    <property type="molecule type" value="Genomic_DNA"/>
</dbReference>
<keyword evidence="2" id="KW-1185">Reference proteome</keyword>
<sequence length="224" mass="25429">MVYKIKLIDTQGVLDTKIDLATVLESLKDELTGRFNQVNTIMLVLECARFTRVAQEALNSLIQLFKIGNVEGSKRLLLVVTKVEHLPIGKQAEIRRSIIEHSFFKTIGISVKYLKENTIEVFAGQSEGVDPLLAPVYTKMREQSKAKLSSALARNNSPMTISHDPYQLWDLIKKYTGFFSEDVSGPEPKRPHLTLRSSENEQYDLSRISTQMRFYNYLAKAGCL</sequence>
<dbReference type="AlphaFoldDB" id="A0A9P6RWC9"/>
<name>A0A9P6RWC9_9FUNG</name>
<proteinExistence type="predicted"/>
<evidence type="ECO:0000313" key="1">
    <source>
        <dbReference type="EMBL" id="KAG0327592.1"/>
    </source>
</evidence>
<comment type="caution">
    <text evidence="1">The sequence shown here is derived from an EMBL/GenBank/DDBJ whole genome shotgun (WGS) entry which is preliminary data.</text>
</comment>
<reference evidence="1" key="1">
    <citation type="journal article" date="2020" name="Fungal Divers.">
        <title>Resolving the Mortierellaceae phylogeny through synthesis of multi-gene phylogenetics and phylogenomics.</title>
        <authorList>
            <person name="Vandepol N."/>
            <person name="Liber J."/>
            <person name="Desiro A."/>
            <person name="Na H."/>
            <person name="Kennedy M."/>
            <person name="Barry K."/>
            <person name="Grigoriev I.V."/>
            <person name="Miller A.N."/>
            <person name="O'Donnell K."/>
            <person name="Stajich J.E."/>
            <person name="Bonito G."/>
        </authorList>
    </citation>
    <scope>NUCLEOTIDE SEQUENCE</scope>
    <source>
        <strain evidence="1">REB-010B</strain>
    </source>
</reference>
<dbReference type="SUPFAM" id="SSF52540">
    <property type="entry name" value="P-loop containing nucleoside triphosphate hydrolases"/>
    <property type="match status" value="1"/>
</dbReference>
<accession>A0A9P6RWC9</accession>
<dbReference type="OrthoDB" id="8954335at2759"/>
<gene>
    <name evidence="1" type="ORF">BGZ99_007294</name>
</gene>